<gene>
    <name evidence="1" type="ORF">ACH5RR_012781</name>
</gene>
<evidence type="ECO:0000313" key="1">
    <source>
        <dbReference type="EMBL" id="KAL3528125.1"/>
    </source>
</evidence>
<sequence>MIDADKNRSGANGVNKTINQRIRIGEAKCKTCSGKDKSIEHVISSAKETRRHRIWHLRNEMVLKIIEITLELIRIHIQFNSKEVGGFQVAQAGLGVLNEYDCVKDQNWKRATLKQEHQEKRN</sequence>
<dbReference type="Proteomes" id="UP001630127">
    <property type="component" value="Unassembled WGS sequence"/>
</dbReference>
<accession>A0ABD3A8K8</accession>
<proteinExistence type="predicted"/>
<reference evidence="1 2" key="1">
    <citation type="submission" date="2024-11" db="EMBL/GenBank/DDBJ databases">
        <title>A near-complete genome assembly of Cinchona calisaya.</title>
        <authorList>
            <person name="Lian D.C."/>
            <person name="Zhao X.W."/>
            <person name="Wei L."/>
        </authorList>
    </citation>
    <scope>NUCLEOTIDE SEQUENCE [LARGE SCALE GENOMIC DNA]</scope>
    <source>
        <tissue evidence="1">Nenye</tissue>
    </source>
</reference>
<dbReference type="EMBL" id="JBJUIK010000005">
    <property type="protein sequence ID" value="KAL3528125.1"/>
    <property type="molecule type" value="Genomic_DNA"/>
</dbReference>
<comment type="caution">
    <text evidence="1">The sequence shown here is derived from an EMBL/GenBank/DDBJ whole genome shotgun (WGS) entry which is preliminary data.</text>
</comment>
<keyword evidence="2" id="KW-1185">Reference proteome</keyword>
<name>A0ABD3A8K8_9GENT</name>
<evidence type="ECO:0000313" key="2">
    <source>
        <dbReference type="Proteomes" id="UP001630127"/>
    </source>
</evidence>
<dbReference type="AlphaFoldDB" id="A0ABD3A8K8"/>
<organism evidence="1 2">
    <name type="scientific">Cinchona calisaya</name>
    <dbReference type="NCBI Taxonomy" id="153742"/>
    <lineage>
        <taxon>Eukaryota</taxon>
        <taxon>Viridiplantae</taxon>
        <taxon>Streptophyta</taxon>
        <taxon>Embryophyta</taxon>
        <taxon>Tracheophyta</taxon>
        <taxon>Spermatophyta</taxon>
        <taxon>Magnoliopsida</taxon>
        <taxon>eudicotyledons</taxon>
        <taxon>Gunneridae</taxon>
        <taxon>Pentapetalae</taxon>
        <taxon>asterids</taxon>
        <taxon>lamiids</taxon>
        <taxon>Gentianales</taxon>
        <taxon>Rubiaceae</taxon>
        <taxon>Cinchonoideae</taxon>
        <taxon>Cinchoneae</taxon>
        <taxon>Cinchona</taxon>
    </lineage>
</organism>
<protein>
    <submittedName>
        <fullName evidence="1">Uncharacterized protein</fullName>
    </submittedName>
</protein>